<name>A0A8X6X4A2_9ARAC</name>
<dbReference type="OrthoDB" id="10576886at2759"/>
<dbReference type="EMBL" id="BMAV01004678">
    <property type="protein sequence ID" value="GFY45176.1"/>
    <property type="molecule type" value="Genomic_DNA"/>
</dbReference>
<sequence>MIVPPPIFAIFPVNFMILKNSPLIVLLNRSKDTLSLEYVYTDCKSSSKLVYSIVAAIINATILLVHYLFSYRSHFLWTASTSSLYSIKMSVSFLSAPPLNKVLTFQVPSIMSDFMPGLLTRASPEVFL</sequence>
<dbReference type="AlphaFoldDB" id="A0A8X6X4A2"/>
<evidence type="ECO:0000313" key="3">
    <source>
        <dbReference type="Proteomes" id="UP000886998"/>
    </source>
</evidence>
<protein>
    <submittedName>
        <fullName evidence="2">Uncharacterized protein</fullName>
    </submittedName>
</protein>
<keyword evidence="1" id="KW-0472">Membrane</keyword>
<reference evidence="2" key="1">
    <citation type="submission" date="2020-08" db="EMBL/GenBank/DDBJ databases">
        <title>Multicomponent nature underlies the extraordinary mechanical properties of spider dragline silk.</title>
        <authorList>
            <person name="Kono N."/>
            <person name="Nakamura H."/>
            <person name="Mori M."/>
            <person name="Yoshida Y."/>
            <person name="Ohtoshi R."/>
            <person name="Malay A.D."/>
            <person name="Moran D.A.P."/>
            <person name="Tomita M."/>
            <person name="Numata K."/>
            <person name="Arakawa K."/>
        </authorList>
    </citation>
    <scope>NUCLEOTIDE SEQUENCE</scope>
</reference>
<dbReference type="Proteomes" id="UP000886998">
    <property type="component" value="Unassembled WGS sequence"/>
</dbReference>
<keyword evidence="1" id="KW-1133">Transmembrane helix</keyword>
<organism evidence="2 3">
    <name type="scientific">Trichonephila inaurata madagascariensis</name>
    <dbReference type="NCBI Taxonomy" id="2747483"/>
    <lineage>
        <taxon>Eukaryota</taxon>
        <taxon>Metazoa</taxon>
        <taxon>Ecdysozoa</taxon>
        <taxon>Arthropoda</taxon>
        <taxon>Chelicerata</taxon>
        <taxon>Arachnida</taxon>
        <taxon>Araneae</taxon>
        <taxon>Araneomorphae</taxon>
        <taxon>Entelegynae</taxon>
        <taxon>Araneoidea</taxon>
        <taxon>Nephilidae</taxon>
        <taxon>Trichonephila</taxon>
        <taxon>Trichonephila inaurata</taxon>
    </lineage>
</organism>
<keyword evidence="1" id="KW-0812">Transmembrane</keyword>
<evidence type="ECO:0000256" key="1">
    <source>
        <dbReference type="SAM" id="Phobius"/>
    </source>
</evidence>
<feature type="transmembrane region" description="Helical" evidence="1">
    <location>
        <begin position="6"/>
        <end position="28"/>
    </location>
</feature>
<comment type="caution">
    <text evidence="2">The sequence shown here is derived from an EMBL/GenBank/DDBJ whole genome shotgun (WGS) entry which is preliminary data.</text>
</comment>
<feature type="transmembrane region" description="Helical" evidence="1">
    <location>
        <begin position="49"/>
        <end position="69"/>
    </location>
</feature>
<evidence type="ECO:0000313" key="2">
    <source>
        <dbReference type="EMBL" id="GFY45176.1"/>
    </source>
</evidence>
<keyword evidence="3" id="KW-1185">Reference proteome</keyword>
<accession>A0A8X6X4A2</accession>
<proteinExistence type="predicted"/>
<gene>
    <name evidence="2" type="ORF">TNIN_971</name>
</gene>